<reference evidence="1 2" key="1">
    <citation type="submission" date="2007-08" db="EMBL/GenBank/DDBJ databases">
        <authorList>
            <person name="Fulton L."/>
            <person name="Clifton S."/>
            <person name="Fulton B."/>
            <person name="Xu J."/>
            <person name="Minx P."/>
            <person name="Pepin K.H."/>
            <person name="Johnson M."/>
            <person name="Thiruvilangam P."/>
            <person name="Bhonagiri V."/>
            <person name="Nash W.E."/>
            <person name="Mardis E.R."/>
            <person name="Wilson R.K."/>
        </authorList>
    </citation>
    <scope>NUCLEOTIDE SEQUENCE [LARGE SCALE GENOMIC DNA]</scope>
    <source>
        <strain evidence="2">ATCC BAA-613 / DSM 15670 / CCUG 46953 / JCM 12243 / WAL 16351</strain>
    </source>
</reference>
<reference evidence="1 2" key="2">
    <citation type="submission" date="2007-09" db="EMBL/GenBank/DDBJ databases">
        <title>Draft genome sequence of Clostridium bolteae (ATCC BAA-613).</title>
        <authorList>
            <person name="Sudarsanam P."/>
            <person name="Ley R."/>
            <person name="Guruge J."/>
            <person name="Turnbaugh P.J."/>
            <person name="Mahowald M."/>
            <person name="Liep D."/>
            <person name="Gordon J."/>
        </authorList>
    </citation>
    <scope>NUCLEOTIDE SEQUENCE [LARGE SCALE GENOMIC DNA]</scope>
    <source>
        <strain evidence="2">ATCC BAA-613 / DSM 15670 / CCUG 46953 / JCM 12243 / WAL 16351</strain>
    </source>
</reference>
<dbReference type="eggNOG" id="ENOG5033EBS">
    <property type="taxonomic scope" value="Bacteria"/>
</dbReference>
<accession>A8S0G9</accession>
<dbReference type="Proteomes" id="UP000005396">
    <property type="component" value="Unassembled WGS sequence"/>
</dbReference>
<comment type="caution">
    <text evidence="1">The sequence shown here is derived from an EMBL/GenBank/DDBJ whole genome shotgun (WGS) entry which is preliminary data.</text>
</comment>
<dbReference type="EMBL" id="ABCC02000042">
    <property type="protein sequence ID" value="EDP14065.1"/>
    <property type="molecule type" value="Genomic_DNA"/>
</dbReference>
<evidence type="ECO:0008006" key="3">
    <source>
        <dbReference type="Google" id="ProtNLM"/>
    </source>
</evidence>
<evidence type="ECO:0000313" key="1">
    <source>
        <dbReference type="EMBL" id="EDP14065.1"/>
    </source>
</evidence>
<dbReference type="SUPFAM" id="SSF88659">
    <property type="entry name" value="Sigma3 and sigma4 domains of RNA polymerase sigma factors"/>
    <property type="match status" value="1"/>
</dbReference>
<dbReference type="HOGENOM" id="CLU_1821998_0_0_9"/>
<evidence type="ECO:0000313" key="2">
    <source>
        <dbReference type="Proteomes" id="UP000005396"/>
    </source>
</evidence>
<dbReference type="Gene3D" id="1.10.10.10">
    <property type="entry name" value="Winged helix-like DNA-binding domain superfamily/Winged helix DNA-binding domain"/>
    <property type="match status" value="1"/>
</dbReference>
<organism evidence="1 2">
    <name type="scientific">Enterocloster bolteae (strain ATCC BAA-613 / DSM 15670 / CCUG 46953 / JCM 12243 / WAL 16351)</name>
    <name type="common">Clostridium bolteae</name>
    <dbReference type="NCBI Taxonomy" id="411902"/>
    <lineage>
        <taxon>Bacteria</taxon>
        <taxon>Bacillati</taxon>
        <taxon>Bacillota</taxon>
        <taxon>Clostridia</taxon>
        <taxon>Lachnospirales</taxon>
        <taxon>Lachnospiraceae</taxon>
        <taxon>Enterocloster</taxon>
    </lineage>
</organism>
<dbReference type="AlphaFoldDB" id="A8S0G9"/>
<gene>
    <name evidence="1" type="ORF">CLOBOL_05672</name>
</gene>
<proteinExistence type="predicted"/>
<dbReference type="InterPro" id="IPR013324">
    <property type="entry name" value="RNA_pol_sigma_r3/r4-like"/>
</dbReference>
<dbReference type="PaxDb" id="411902-CLOBOL_05672"/>
<dbReference type="InterPro" id="IPR036388">
    <property type="entry name" value="WH-like_DNA-bd_sf"/>
</dbReference>
<name>A8S0G9_ENTBW</name>
<protein>
    <recommendedName>
        <fullName evidence="3">RNA polymerase subunit sigma-70</fullName>
    </recommendedName>
</protein>
<sequence length="143" mass="17015">MPMEKHILSQYIDACELIKETEEDITRLKKRRKLPVQDSVKGSMHEFPYAPQNFHIEGLSYSFIEHPSYLEKEEELLKFRKEDAEKIKLQVEAWMNTIPQRMQRIIRMKFFEEKTWGEVAARLGRKATADSVRMEFNNFMSAA</sequence>